<keyword evidence="2" id="KW-1185">Reference proteome</keyword>
<evidence type="ECO:0000313" key="1">
    <source>
        <dbReference type="EMBL" id="EGG05015.1"/>
    </source>
</evidence>
<evidence type="ECO:0000313" key="2">
    <source>
        <dbReference type="Proteomes" id="UP000001072"/>
    </source>
</evidence>
<sequence>MRPFSIRTVDEQPGQTYPVIVAPNTPSKTELAGPDIPVSSVSHLLHSTVPHGPDYLMLPRRSEPRSGAAMYDSEIFVCFNRAEHIPVTVMASGRETPLQQNTTHLLRGNLIPHRYSRSTLLVVTSSQPADPAPLTDRHLLPRTYISSNGTVTERYFLHGDQRWIVIALHRDYDPTSHSIVSFDVEYTLQRGTMQEIGRELFRIGDTLGLHVERSRTNATVGIGATRLNGPEYLFGRYVDHANAVSQTAQLRPKPGTGGLINEWEAFSVEHYYPDVGNLGHRYAPALLVLVRCEDAHFIPSTMIHWLRTVHDTIEAECQKHVSPLQYQPIVHQSSVETLLHTCLLQFLRVRDPRMAVNFSGVFRLKEEVSVRRPAYSAVCLLITPDAFQDPGLLQTTFPPCWFRCSIYLPLIGRWNREVFVHVGQAANSSAATHSVWLTGEVLARTQLRDTMIRVSPGFAFEQGAYASQLPAPAPIITVHSRGHVISFSQRNFDCWIIVALHNVTEESLTRLKLAQVTHFNMVYEASNALVAQIGPSVFRPGNVVNFHGVVMHYVCQSGKWIIKTCRYTRKKHAGILSRPGIC</sequence>
<dbReference type="AlphaFoldDB" id="F4RRJ5"/>
<dbReference type="KEGG" id="mlr:MELLADRAFT_107968"/>
<dbReference type="EMBL" id="GL883115">
    <property type="protein sequence ID" value="EGG05015.1"/>
    <property type="molecule type" value="Genomic_DNA"/>
</dbReference>
<reference evidence="2" key="1">
    <citation type="journal article" date="2011" name="Proc. Natl. Acad. Sci. U.S.A.">
        <title>Obligate biotrophy features unraveled by the genomic analysis of rust fungi.</title>
        <authorList>
            <person name="Duplessis S."/>
            <person name="Cuomo C.A."/>
            <person name="Lin Y.-C."/>
            <person name="Aerts A."/>
            <person name="Tisserant E."/>
            <person name="Veneault-Fourrey C."/>
            <person name="Joly D.L."/>
            <person name="Hacquard S."/>
            <person name="Amselem J."/>
            <person name="Cantarel B.L."/>
            <person name="Chiu R."/>
            <person name="Coutinho P.M."/>
            <person name="Feau N."/>
            <person name="Field M."/>
            <person name="Frey P."/>
            <person name="Gelhaye E."/>
            <person name="Goldberg J."/>
            <person name="Grabherr M.G."/>
            <person name="Kodira C.D."/>
            <person name="Kohler A."/>
            <person name="Kuees U."/>
            <person name="Lindquist E.A."/>
            <person name="Lucas S.M."/>
            <person name="Mago R."/>
            <person name="Mauceli E."/>
            <person name="Morin E."/>
            <person name="Murat C."/>
            <person name="Pangilinan J.L."/>
            <person name="Park R."/>
            <person name="Pearson M."/>
            <person name="Quesneville H."/>
            <person name="Rouhier N."/>
            <person name="Sakthikumar S."/>
            <person name="Salamov A.A."/>
            <person name="Schmutz J."/>
            <person name="Selles B."/>
            <person name="Shapiro H."/>
            <person name="Tanguay P."/>
            <person name="Tuskan G.A."/>
            <person name="Henrissat B."/>
            <person name="Van de Peer Y."/>
            <person name="Rouze P."/>
            <person name="Ellis J.G."/>
            <person name="Dodds P.N."/>
            <person name="Schein J.E."/>
            <person name="Zhong S."/>
            <person name="Hamelin R.C."/>
            <person name="Grigoriev I.V."/>
            <person name="Szabo L.J."/>
            <person name="Martin F."/>
        </authorList>
    </citation>
    <scope>NUCLEOTIDE SEQUENCE [LARGE SCALE GENOMIC DNA]</scope>
    <source>
        <strain evidence="2">98AG31 / pathotype 3-4-7</strain>
    </source>
</reference>
<dbReference type="VEuPathDB" id="FungiDB:MELLADRAFT_107968"/>
<dbReference type="Proteomes" id="UP000001072">
    <property type="component" value="Unassembled WGS sequence"/>
</dbReference>
<dbReference type="InParanoid" id="F4RRJ5"/>
<name>F4RRJ5_MELLP</name>
<dbReference type="HOGENOM" id="CLU_468569_0_0_1"/>
<dbReference type="GeneID" id="18923328"/>
<dbReference type="RefSeq" id="XP_007411768.1">
    <property type="nucleotide sequence ID" value="XM_007411706.1"/>
</dbReference>
<proteinExistence type="predicted"/>
<gene>
    <name evidence="1" type="ORF">MELLADRAFT_107968</name>
</gene>
<accession>F4RRJ5</accession>
<protein>
    <submittedName>
        <fullName evidence="1">Uncharacterized protein</fullName>
    </submittedName>
</protein>
<organism evidence="2">
    <name type="scientific">Melampsora larici-populina (strain 98AG31 / pathotype 3-4-7)</name>
    <name type="common">Poplar leaf rust fungus</name>
    <dbReference type="NCBI Taxonomy" id="747676"/>
    <lineage>
        <taxon>Eukaryota</taxon>
        <taxon>Fungi</taxon>
        <taxon>Dikarya</taxon>
        <taxon>Basidiomycota</taxon>
        <taxon>Pucciniomycotina</taxon>
        <taxon>Pucciniomycetes</taxon>
        <taxon>Pucciniales</taxon>
        <taxon>Melampsoraceae</taxon>
        <taxon>Melampsora</taxon>
    </lineage>
</organism>